<keyword evidence="5 6" id="KW-0687">Ribonucleoprotein</keyword>
<dbReference type="PROSITE" id="PS00050">
    <property type="entry name" value="RIBOSOMAL_L23"/>
    <property type="match status" value="1"/>
</dbReference>
<comment type="function">
    <text evidence="6">One of the early assembly proteins it binds 23S rRNA. One of the proteins that surrounds the polypeptide exit tunnel on the outside of the ribosome. Forms the main docking site for trigger factor binding to the ribosome.</text>
</comment>
<evidence type="ECO:0000313" key="9">
    <source>
        <dbReference type="Proteomes" id="UP000322454"/>
    </source>
</evidence>
<evidence type="ECO:0000256" key="2">
    <source>
        <dbReference type="ARBA" id="ARBA00022730"/>
    </source>
</evidence>
<comment type="caution">
    <text evidence="8">The sequence shown here is derived from an EMBL/GenBank/DDBJ whole genome shotgun (WGS) entry which is preliminary data.</text>
</comment>
<accession>A0A520XCR4</accession>
<keyword evidence="3 6" id="KW-0694">RNA-binding</keyword>
<evidence type="ECO:0000256" key="3">
    <source>
        <dbReference type="ARBA" id="ARBA00022884"/>
    </source>
</evidence>
<dbReference type="InterPro" id="IPR013025">
    <property type="entry name" value="Ribosomal_uL23-like"/>
</dbReference>
<sequence>MKELSLVIEKAVQSEKSLKFRELNNTFIFNVNKSANKKDIKDAVEKYFNVKVEDVNTVITRGKFRRVGKYNGKLPNTKKAYIKLKEGQRISALEV</sequence>
<dbReference type="InterPro" id="IPR012677">
    <property type="entry name" value="Nucleotide-bd_a/b_plait_sf"/>
</dbReference>
<dbReference type="GO" id="GO:0019843">
    <property type="term" value="F:rRNA binding"/>
    <property type="evidence" value="ECO:0007669"/>
    <property type="project" value="UniProtKB-UniRule"/>
</dbReference>
<dbReference type="AlphaFoldDB" id="A0A520XCR4"/>
<dbReference type="GO" id="GO:0005840">
    <property type="term" value="C:ribosome"/>
    <property type="evidence" value="ECO:0007669"/>
    <property type="project" value="UniProtKB-KW"/>
</dbReference>
<dbReference type="Proteomes" id="UP000322454">
    <property type="component" value="Unassembled WGS sequence"/>
</dbReference>
<dbReference type="InterPro" id="IPR001014">
    <property type="entry name" value="Ribosomal_uL23_CS"/>
</dbReference>
<evidence type="ECO:0000256" key="7">
    <source>
        <dbReference type="RuleBase" id="RU003934"/>
    </source>
</evidence>
<evidence type="ECO:0000256" key="5">
    <source>
        <dbReference type="ARBA" id="ARBA00023274"/>
    </source>
</evidence>
<dbReference type="HAMAP" id="MF_01369_B">
    <property type="entry name" value="Ribosomal_uL23_B"/>
    <property type="match status" value="1"/>
</dbReference>
<comment type="similarity">
    <text evidence="1 6 7">Belongs to the universal ribosomal protein uL23 family.</text>
</comment>
<evidence type="ECO:0000256" key="1">
    <source>
        <dbReference type="ARBA" id="ARBA00006700"/>
    </source>
</evidence>
<proteinExistence type="inferred from homology"/>
<reference evidence="8 9" key="1">
    <citation type="submission" date="2019-01" db="EMBL/GenBank/DDBJ databases">
        <title>Insights into ecological role of a new deltaproteobacterial order Candidatus Sinidesulfobacterales (Sva0485) by metagenomics and metatranscriptomics.</title>
        <authorList>
            <person name="Tan S."/>
            <person name="Liu J."/>
            <person name="Fang Y."/>
            <person name="Hedlund B."/>
            <person name="Lian Z.-H."/>
            <person name="Huang L.-Y."/>
            <person name="Li J.-T."/>
            <person name="Huang L.-N."/>
            <person name="Li W.-J."/>
            <person name="Jiang H.-C."/>
            <person name="Dong H.-L."/>
            <person name="Shu W.-S."/>
        </authorList>
    </citation>
    <scope>NUCLEOTIDE SEQUENCE [LARGE SCALE GENOMIC DNA]</scope>
    <source>
        <strain evidence="8">AP4</strain>
    </source>
</reference>
<dbReference type="InterPro" id="IPR012678">
    <property type="entry name" value="Ribosomal_uL23/eL15/eS24_sf"/>
</dbReference>
<gene>
    <name evidence="6" type="primary">rplW</name>
    <name evidence="8" type="ORF">EVJ48_05725</name>
</gene>
<protein>
    <recommendedName>
        <fullName evidence="6">Large ribosomal subunit protein uL23</fullName>
    </recommendedName>
</protein>
<comment type="subunit">
    <text evidence="6">Part of the 50S ribosomal subunit. Contacts protein L29, and trigger factor when it is bound to the ribosome.</text>
</comment>
<dbReference type="GO" id="GO:0006412">
    <property type="term" value="P:translation"/>
    <property type="evidence" value="ECO:0007669"/>
    <property type="project" value="UniProtKB-UniRule"/>
</dbReference>
<keyword evidence="2 6" id="KW-0699">rRNA-binding</keyword>
<organism evidence="8 9">
    <name type="scientific">Candidatus Acidulodesulfobacterium acidiphilum</name>
    <dbReference type="NCBI Taxonomy" id="2597224"/>
    <lineage>
        <taxon>Bacteria</taxon>
        <taxon>Deltaproteobacteria</taxon>
        <taxon>Candidatus Acidulodesulfobacterales</taxon>
        <taxon>Candidatus Acidulodesulfobacterium</taxon>
    </lineage>
</organism>
<dbReference type="GO" id="GO:0003735">
    <property type="term" value="F:structural constituent of ribosome"/>
    <property type="evidence" value="ECO:0007669"/>
    <property type="project" value="InterPro"/>
</dbReference>
<dbReference type="NCBIfam" id="NF004363">
    <property type="entry name" value="PRK05738.2-4"/>
    <property type="match status" value="1"/>
</dbReference>
<evidence type="ECO:0000256" key="4">
    <source>
        <dbReference type="ARBA" id="ARBA00022980"/>
    </source>
</evidence>
<keyword evidence="4 6" id="KW-0689">Ribosomal protein</keyword>
<dbReference type="Gene3D" id="3.30.70.330">
    <property type="match status" value="1"/>
</dbReference>
<name>A0A520XCR4_9DELT</name>
<dbReference type="GO" id="GO:1990904">
    <property type="term" value="C:ribonucleoprotein complex"/>
    <property type="evidence" value="ECO:0007669"/>
    <property type="project" value="UniProtKB-KW"/>
</dbReference>
<evidence type="ECO:0000313" key="8">
    <source>
        <dbReference type="EMBL" id="RZV38994.1"/>
    </source>
</evidence>
<dbReference type="Pfam" id="PF00276">
    <property type="entry name" value="Ribosomal_L23"/>
    <property type="match status" value="1"/>
</dbReference>
<dbReference type="EMBL" id="SHMQ01000013">
    <property type="protein sequence ID" value="RZV38994.1"/>
    <property type="molecule type" value="Genomic_DNA"/>
</dbReference>
<dbReference type="PANTHER" id="PTHR11620">
    <property type="entry name" value="60S RIBOSOMAL PROTEIN L23A"/>
    <property type="match status" value="1"/>
</dbReference>
<evidence type="ECO:0000256" key="6">
    <source>
        <dbReference type="HAMAP-Rule" id="MF_01369"/>
    </source>
</evidence>
<dbReference type="SUPFAM" id="SSF54189">
    <property type="entry name" value="Ribosomal proteins S24e, L23 and L15e"/>
    <property type="match status" value="1"/>
</dbReference>